<dbReference type="InterPro" id="IPR002716">
    <property type="entry name" value="PIN_dom"/>
</dbReference>
<dbReference type="CDD" id="cd18682">
    <property type="entry name" value="PIN_VapC-like"/>
    <property type="match status" value="1"/>
</dbReference>
<evidence type="ECO:0000259" key="1">
    <source>
        <dbReference type="Pfam" id="PF01850"/>
    </source>
</evidence>
<gene>
    <name evidence="2" type="ORF">DCF15_16900</name>
</gene>
<protein>
    <submittedName>
        <fullName evidence="2">VapC toxin family PIN domain ribonuclease</fullName>
    </submittedName>
</protein>
<reference evidence="3" key="1">
    <citation type="submission" date="2018-04" db="EMBL/GenBank/DDBJ databases">
        <authorList>
            <person name="Cornet L."/>
        </authorList>
    </citation>
    <scope>NUCLEOTIDE SEQUENCE [LARGE SCALE GENOMIC DNA]</scope>
</reference>
<feature type="domain" description="PIN" evidence="1">
    <location>
        <begin position="4"/>
        <end position="119"/>
    </location>
</feature>
<dbReference type="AlphaFoldDB" id="A0A2W4X1T7"/>
<name>A0A2W4X1T7_9CYAN</name>
<accession>A0A2W4X1T7</accession>
<evidence type="ECO:0000313" key="3">
    <source>
        <dbReference type="Proteomes" id="UP000249794"/>
    </source>
</evidence>
<sequence length="128" mass="13734">MSEVVLDASAVLAFINEESGAELVKQYFGNAAISAANLSEAVAKLVEKGLSEALVRELIEALDLEIVSVSEEQAIAAGILRLITKPLGLSLGDRLCIVLGKHLSKPIITTDRQWKKLAIKGVEIRLAR</sequence>
<dbReference type="Gene3D" id="3.40.50.1010">
    <property type="entry name" value="5'-nuclease"/>
    <property type="match status" value="1"/>
</dbReference>
<organism evidence="2 3">
    <name type="scientific">Phormidesmis priestleyi</name>
    <dbReference type="NCBI Taxonomy" id="268141"/>
    <lineage>
        <taxon>Bacteria</taxon>
        <taxon>Bacillati</taxon>
        <taxon>Cyanobacteriota</taxon>
        <taxon>Cyanophyceae</taxon>
        <taxon>Leptolyngbyales</taxon>
        <taxon>Leptolyngbyaceae</taxon>
        <taxon>Phormidesmis</taxon>
    </lineage>
</organism>
<dbReference type="Pfam" id="PF01850">
    <property type="entry name" value="PIN"/>
    <property type="match status" value="1"/>
</dbReference>
<comment type="caution">
    <text evidence="2">The sequence shown here is derived from an EMBL/GenBank/DDBJ whole genome shotgun (WGS) entry which is preliminary data.</text>
</comment>
<dbReference type="Proteomes" id="UP000249794">
    <property type="component" value="Unassembled WGS sequence"/>
</dbReference>
<proteinExistence type="predicted"/>
<dbReference type="InterPro" id="IPR029060">
    <property type="entry name" value="PIN-like_dom_sf"/>
</dbReference>
<dbReference type="SUPFAM" id="SSF88723">
    <property type="entry name" value="PIN domain-like"/>
    <property type="match status" value="1"/>
</dbReference>
<reference evidence="2 3" key="2">
    <citation type="submission" date="2018-06" db="EMBL/GenBank/DDBJ databases">
        <title>Metagenomic assembly of (sub)arctic Cyanobacteria and their associated microbiome from non-axenic cultures.</title>
        <authorList>
            <person name="Baurain D."/>
        </authorList>
    </citation>
    <scope>NUCLEOTIDE SEQUENCE [LARGE SCALE GENOMIC DNA]</scope>
    <source>
        <strain evidence="2">ULC027bin1</strain>
    </source>
</reference>
<evidence type="ECO:0000313" key="2">
    <source>
        <dbReference type="EMBL" id="PZO49437.1"/>
    </source>
</evidence>
<dbReference type="EMBL" id="QBMP01000212">
    <property type="protein sequence ID" value="PZO49437.1"/>
    <property type="molecule type" value="Genomic_DNA"/>
</dbReference>